<accession>A0A1A6Y6D8</accession>
<dbReference type="RefSeq" id="WP_065197447.1">
    <property type="nucleotide sequence ID" value="NZ_LYVJ01000001.1"/>
</dbReference>
<dbReference type="Proteomes" id="UP000092256">
    <property type="component" value="Unassembled WGS sequence"/>
</dbReference>
<evidence type="ECO:0000313" key="4">
    <source>
        <dbReference type="Proteomes" id="UP000092256"/>
    </source>
</evidence>
<feature type="coiled-coil region" evidence="1">
    <location>
        <begin position="11"/>
        <end position="38"/>
    </location>
</feature>
<organism evidence="3 4">
    <name type="scientific">Stenotrophomonas maltophilia</name>
    <name type="common">Pseudomonas maltophilia</name>
    <name type="synonym">Xanthomonas maltophilia</name>
    <dbReference type="NCBI Taxonomy" id="40324"/>
    <lineage>
        <taxon>Bacteria</taxon>
        <taxon>Pseudomonadati</taxon>
        <taxon>Pseudomonadota</taxon>
        <taxon>Gammaproteobacteria</taxon>
        <taxon>Lysobacterales</taxon>
        <taxon>Lysobacteraceae</taxon>
        <taxon>Stenotrophomonas</taxon>
        <taxon>Stenotrophomonas maltophilia group</taxon>
    </lineage>
</organism>
<proteinExistence type="predicted"/>
<gene>
    <name evidence="3" type="ORF">A9K58_00415</name>
</gene>
<comment type="caution">
    <text evidence="3">The sequence shown here is derived from an EMBL/GenBank/DDBJ whole genome shotgun (WGS) entry which is preliminary data.</text>
</comment>
<protein>
    <submittedName>
        <fullName evidence="3">Uncharacterized protein</fullName>
    </submittedName>
</protein>
<evidence type="ECO:0000256" key="1">
    <source>
        <dbReference type="SAM" id="Coils"/>
    </source>
</evidence>
<evidence type="ECO:0000313" key="3">
    <source>
        <dbReference type="EMBL" id="OBU70449.1"/>
    </source>
</evidence>
<name>A0A1A6Y6D8_STEMA</name>
<keyword evidence="1" id="KW-0175">Coiled coil</keyword>
<reference evidence="3 4" key="1">
    <citation type="submission" date="2016-05" db="EMBL/GenBank/DDBJ databases">
        <title>Draft Genome Sequences of Stenotrophomonas maltophilia Strains Sm32COP, Sm41DVV, Sm46PAILV, SmF3, SmF22, SmSOFb1 and SmCVFa1, Isolated from Different Manures, in France.</title>
        <authorList>
            <person name="Nazaret S."/>
            <person name="Bodilis J."/>
        </authorList>
    </citation>
    <scope>NUCLEOTIDE SEQUENCE [LARGE SCALE GENOMIC DNA]</scope>
    <source>
        <strain evidence="3 4">Sm46PAILV</strain>
    </source>
</reference>
<dbReference type="OrthoDB" id="6044243at2"/>
<dbReference type="EMBL" id="LYVJ01000001">
    <property type="protein sequence ID" value="OBU70449.1"/>
    <property type="molecule type" value="Genomic_DNA"/>
</dbReference>
<sequence>MSRPGRSQEDIDQERRERQLAELELRQLREDIRTVLADPVGRRVVWAFLQAMGVDTSAFNTNAMAQSRAIGRQEAAQWWLLAIRDNCPEREAQMRAEANSALKRLQAQSQQPEETNDVD</sequence>
<evidence type="ECO:0000256" key="2">
    <source>
        <dbReference type="SAM" id="MobiDB-lite"/>
    </source>
</evidence>
<feature type="region of interest" description="Disordered" evidence="2">
    <location>
        <begin position="98"/>
        <end position="119"/>
    </location>
</feature>
<dbReference type="AlphaFoldDB" id="A0A1A6Y6D8"/>